<comment type="caution">
    <text evidence="2">The sequence shown here is derived from an EMBL/GenBank/DDBJ whole genome shotgun (WGS) entry which is preliminary data.</text>
</comment>
<evidence type="ECO:0000313" key="3">
    <source>
        <dbReference type="Proteomes" id="UP000664096"/>
    </source>
</evidence>
<evidence type="ECO:0000313" key="2">
    <source>
        <dbReference type="EMBL" id="MBN9669723.1"/>
    </source>
</evidence>
<organism evidence="2 3">
    <name type="scientific">Roseibium aggregatum</name>
    <dbReference type="NCBI Taxonomy" id="187304"/>
    <lineage>
        <taxon>Bacteria</taxon>
        <taxon>Pseudomonadati</taxon>
        <taxon>Pseudomonadota</taxon>
        <taxon>Alphaproteobacteria</taxon>
        <taxon>Hyphomicrobiales</taxon>
        <taxon>Stappiaceae</taxon>
        <taxon>Roseibium</taxon>
    </lineage>
</organism>
<accession>A0A939EB60</accession>
<dbReference type="InterPro" id="IPR029068">
    <property type="entry name" value="Glyas_Bleomycin-R_OHBP_Dase"/>
</dbReference>
<dbReference type="EMBL" id="JAEKJZ010000001">
    <property type="protein sequence ID" value="MBN9669723.1"/>
    <property type="molecule type" value="Genomic_DNA"/>
</dbReference>
<dbReference type="PROSITE" id="PS51819">
    <property type="entry name" value="VOC"/>
    <property type="match status" value="1"/>
</dbReference>
<feature type="domain" description="VOC" evidence="1">
    <location>
        <begin position="3"/>
        <end position="127"/>
    </location>
</feature>
<proteinExistence type="predicted"/>
<dbReference type="AlphaFoldDB" id="A0A939EB60"/>
<evidence type="ECO:0000259" key="1">
    <source>
        <dbReference type="PROSITE" id="PS51819"/>
    </source>
</evidence>
<dbReference type="InterPro" id="IPR037523">
    <property type="entry name" value="VOC_core"/>
</dbReference>
<dbReference type="InterPro" id="IPR041581">
    <property type="entry name" value="Glyoxalase_6"/>
</dbReference>
<dbReference type="SUPFAM" id="SSF54593">
    <property type="entry name" value="Glyoxalase/Bleomycin resistance protein/Dihydroxybiphenyl dioxygenase"/>
    <property type="match status" value="1"/>
</dbReference>
<dbReference type="Proteomes" id="UP000664096">
    <property type="component" value="Unassembled WGS sequence"/>
</dbReference>
<gene>
    <name evidence="2" type="ORF">JF539_05190</name>
</gene>
<protein>
    <recommendedName>
        <fullName evidence="1">VOC domain-containing protein</fullName>
    </recommendedName>
</protein>
<dbReference type="Pfam" id="PF18029">
    <property type="entry name" value="Glyoxalase_6"/>
    <property type="match status" value="1"/>
</dbReference>
<dbReference type="Gene3D" id="3.10.180.10">
    <property type="entry name" value="2,3-Dihydroxybiphenyl 1,2-Dioxygenase, domain 1"/>
    <property type="match status" value="1"/>
</dbReference>
<reference evidence="2" key="1">
    <citation type="submission" date="2020-12" db="EMBL/GenBank/DDBJ databases">
        <title>Oil enriched cultivation method for isolating marine PHA-producing bacteria.</title>
        <authorList>
            <person name="Zheng W."/>
            <person name="Yu S."/>
            <person name="Huang Y."/>
        </authorList>
    </citation>
    <scope>NUCLEOTIDE SEQUENCE</scope>
    <source>
        <strain evidence="2">SY-2-12</strain>
    </source>
</reference>
<dbReference type="RefSeq" id="WP_207139265.1">
    <property type="nucleotide sequence ID" value="NZ_JAEKJZ010000001.1"/>
</dbReference>
<sequence>MNLLMQVSLFSEDFIGLSEFYRDLFDLPEVESLRSDVFRGYMSGDVMIGFSAPAAYEMLGLDERKPGEGDQTAFTLKFDTKEELDACVGNAIARGATLVKEQFMTYYHWYMAVLRDPDGNAIRLACTTP</sequence>
<name>A0A939EB60_9HYPH</name>